<dbReference type="Proteomes" id="UP000032142">
    <property type="component" value="Unassembled WGS sequence"/>
</dbReference>
<dbReference type="EMBL" id="KN435869">
    <property type="protein sequence ID" value="KHG26287.1"/>
    <property type="molecule type" value="Genomic_DNA"/>
</dbReference>
<protein>
    <submittedName>
        <fullName evidence="1">Pregnancy zone</fullName>
    </submittedName>
</protein>
<dbReference type="AlphaFoldDB" id="A0A0B0PN88"/>
<proteinExistence type="predicted"/>
<keyword evidence="2" id="KW-1185">Reference proteome</keyword>
<gene>
    <name evidence="1" type="ORF">F383_01919</name>
</gene>
<evidence type="ECO:0000313" key="2">
    <source>
        <dbReference type="Proteomes" id="UP000032142"/>
    </source>
</evidence>
<name>A0A0B0PN88_GOSAR</name>
<accession>A0A0B0PN88</accession>
<organism evidence="1 2">
    <name type="scientific">Gossypium arboreum</name>
    <name type="common">Tree cotton</name>
    <name type="synonym">Gossypium nanking</name>
    <dbReference type="NCBI Taxonomy" id="29729"/>
    <lineage>
        <taxon>Eukaryota</taxon>
        <taxon>Viridiplantae</taxon>
        <taxon>Streptophyta</taxon>
        <taxon>Embryophyta</taxon>
        <taxon>Tracheophyta</taxon>
        <taxon>Spermatophyta</taxon>
        <taxon>Magnoliopsida</taxon>
        <taxon>eudicotyledons</taxon>
        <taxon>Gunneridae</taxon>
        <taxon>Pentapetalae</taxon>
        <taxon>rosids</taxon>
        <taxon>malvids</taxon>
        <taxon>Malvales</taxon>
        <taxon>Malvaceae</taxon>
        <taxon>Malvoideae</taxon>
        <taxon>Gossypium</taxon>
    </lineage>
</organism>
<sequence length="75" mass="8705">MKDTWSCLPFIGHVMPMRGYHLPMSRAMNSIVVNDATYYRSRTPYAPAFYSLSIRTQAFTYIKMYKSCIHSSLSI</sequence>
<evidence type="ECO:0000313" key="1">
    <source>
        <dbReference type="EMBL" id="KHG26287.1"/>
    </source>
</evidence>
<reference evidence="2" key="1">
    <citation type="submission" date="2014-09" db="EMBL/GenBank/DDBJ databases">
        <authorList>
            <person name="Mudge J."/>
            <person name="Ramaraj T."/>
            <person name="Lindquist I.E."/>
            <person name="Bharti A.K."/>
            <person name="Sundararajan A."/>
            <person name="Cameron C.T."/>
            <person name="Woodward J.E."/>
            <person name="May G.D."/>
            <person name="Brubaker C."/>
            <person name="Broadhvest J."/>
            <person name="Wilkins T.A."/>
        </authorList>
    </citation>
    <scope>NUCLEOTIDE SEQUENCE</scope>
    <source>
        <strain evidence="2">cv. AKA8401</strain>
    </source>
</reference>